<proteinExistence type="predicted"/>
<dbReference type="EMBL" id="BGPR01022718">
    <property type="protein sequence ID" value="GBN89310.1"/>
    <property type="molecule type" value="Genomic_DNA"/>
</dbReference>
<evidence type="ECO:0000313" key="3">
    <source>
        <dbReference type="Proteomes" id="UP000499080"/>
    </source>
</evidence>
<gene>
    <name evidence="2" type="ORF">AVEN_61959_1</name>
</gene>
<protein>
    <submittedName>
        <fullName evidence="2">Uncharacterized protein</fullName>
    </submittedName>
</protein>
<evidence type="ECO:0000313" key="2">
    <source>
        <dbReference type="EMBL" id="GBN89310.1"/>
    </source>
</evidence>
<dbReference type="Proteomes" id="UP000499080">
    <property type="component" value="Unassembled WGS sequence"/>
</dbReference>
<accession>A0A4Y2SPE1</accession>
<keyword evidence="3" id="KW-1185">Reference proteome</keyword>
<organism evidence="2 3">
    <name type="scientific">Araneus ventricosus</name>
    <name type="common">Orbweaver spider</name>
    <name type="synonym">Epeira ventricosa</name>
    <dbReference type="NCBI Taxonomy" id="182803"/>
    <lineage>
        <taxon>Eukaryota</taxon>
        <taxon>Metazoa</taxon>
        <taxon>Ecdysozoa</taxon>
        <taxon>Arthropoda</taxon>
        <taxon>Chelicerata</taxon>
        <taxon>Arachnida</taxon>
        <taxon>Araneae</taxon>
        <taxon>Araneomorphae</taxon>
        <taxon>Entelegynae</taxon>
        <taxon>Araneoidea</taxon>
        <taxon>Araneidae</taxon>
        <taxon>Araneus</taxon>
    </lineage>
</organism>
<evidence type="ECO:0000256" key="1">
    <source>
        <dbReference type="SAM" id="MobiDB-lite"/>
    </source>
</evidence>
<comment type="caution">
    <text evidence="2">The sequence shown here is derived from an EMBL/GenBank/DDBJ whole genome shotgun (WGS) entry which is preliminary data.</text>
</comment>
<feature type="region of interest" description="Disordered" evidence="1">
    <location>
        <begin position="87"/>
        <end position="108"/>
    </location>
</feature>
<dbReference type="AlphaFoldDB" id="A0A4Y2SPE1"/>
<name>A0A4Y2SPE1_ARAVE</name>
<reference evidence="2 3" key="1">
    <citation type="journal article" date="2019" name="Sci. Rep.">
        <title>Orb-weaving spider Araneus ventricosus genome elucidates the spidroin gene catalogue.</title>
        <authorList>
            <person name="Kono N."/>
            <person name="Nakamura H."/>
            <person name="Ohtoshi R."/>
            <person name="Moran D.A.P."/>
            <person name="Shinohara A."/>
            <person name="Yoshida Y."/>
            <person name="Fujiwara M."/>
            <person name="Mori M."/>
            <person name="Tomita M."/>
            <person name="Arakawa K."/>
        </authorList>
    </citation>
    <scope>NUCLEOTIDE SEQUENCE [LARGE SCALE GENOMIC DNA]</scope>
</reference>
<sequence length="108" mass="11931">MSVYLSGPGYKKSRSLGSCFDVPSSKYSLSPLVSTQRIVVARGFVGWLKSSMSVNARTSKEVGENLHIVPPDCCRLYIYCRKDAASQIPTSSKSPTTEPRITNQRTRL</sequence>